<name>A0A1T5F3W3_9SPHI</name>
<dbReference type="InterPro" id="IPR003416">
    <property type="entry name" value="MgtC/SapB/SrpB/YhiD_fam"/>
</dbReference>
<dbReference type="RefSeq" id="WP_079644188.1">
    <property type="nucleotide sequence ID" value="NZ_FUZF01000014.1"/>
</dbReference>
<evidence type="ECO:0000256" key="1">
    <source>
        <dbReference type="ARBA" id="ARBA00004651"/>
    </source>
</evidence>
<feature type="transmembrane region" description="Helical" evidence="7">
    <location>
        <begin position="95"/>
        <end position="128"/>
    </location>
</feature>
<evidence type="ECO:0000256" key="6">
    <source>
        <dbReference type="ARBA" id="ARBA00023136"/>
    </source>
</evidence>
<keyword evidence="3" id="KW-1003">Cell membrane</keyword>
<evidence type="ECO:0000313" key="9">
    <source>
        <dbReference type="EMBL" id="SKB90907.1"/>
    </source>
</evidence>
<dbReference type="AlphaFoldDB" id="A0A1T5F3W3"/>
<proteinExistence type="inferred from homology"/>
<protein>
    <submittedName>
        <fullName evidence="9">Putative Mg2+ transporter-C (MgtC) family protein</fullName>
    </submittedName>
</protein>
<evidence type="ECO:0000256" key="4">
    <source>
        <dbReference type="ARBA" id="ARBA00022692"/>
    </source>
</evidence>
<keyword evidence="10" id="KW-1185">Reference proteome</keyword>
<feature type="domain" description="MgtC/SapB/SrpB/YhiD N-terminal" evidence="8">
    <location>
        <begin position="14"/>
        <end position="133"/>
    </location>
</feature>
<evidence type="ECO:0000313" key="10">
    <source>
        <dbReference type="Proteomes" id="UP000190150"/>
    </source>
</evidence>
<evidence type="ECO:0000256" key="2">
    <source>
        <dbReference type="ARBA" id="ARBA00009298"/>
    </source>
</evidence>
<keyword evidence="6 7" id="KW-0472">Membrane</keyword>
<feature type="transmembrane region" description="Helical" evidence="7">
    <location>
        <begin position="35"/>
        <end position="52"/>
    </location>
</feature>
<evidence type="ECO:0000256" key="3">
    <source>
        <dbReference type="ARBA" id="ARBA00022475"/>
    </source>
</evidence>
<accession>A0A1T5F3W3</accession>
<dbReference type="Proteomes" id="UP000190150">
    <property type="component" value="Unassembled WGS sequence"/>
</dbReference>
<dbReference type="EMBL" id="FUZF01000014">
    <property type="protein sequence ID" value="SKB90907.1"/>
    <property type="molecule type" value="Genomic_DNA"/>
</dbReference>
<reference evidence="10" key="1">
    <citation type="submission" date="2017-02" db="EMBL/GenBank/DDBJ databases">
        <authorList>
            <person name="Varghese N."/>
            <person name="Submissions S."/>
        </authorList>
    </citation>
    <scope>NUCLEOTIDE SEQUENCE [LARGE SCALE GENOMIC DNA]</scope>
    <source>
        <strain evidence="10">DSM 24091</strain>
    </source>
</reference>
<comment type="subcellular location">
    <subcellularLocation>
        <location evidence="1">Cell membrane</location>
        <topology evidence="1">Multi-pass membrane protein</topology>
    </subcellularLocation>
</comment>
<dbReference type="PANTHER" id="PTHR33778">
    <property type="entry name" value="PROTEIN MGTC"/>
    <property type="match status" value="1"/>
</dbReference>
<sequence length="215" mass="23859">MIEDLIWNENFQTILVSLLCGSVVGMEREYRNKSAGFRTVILICLGATIFTMGSRLGNLSDDRIAANIVTGIGFLGAGVIYQGKFSVQGLTTAAVIWTMAAVGMLVGFGQFTLGIALAILMVVVLSLFQKMETFLSNVYFSRTINITFVDNKASRLHEFETFLKDSGIHALRKGIEKNGEKLTAVYEISSQKRRVRMMNEQIISLDYVHSFSNFS</sequence>
<gene>
    <name evidence="9" type="ORF">SAMN05660841_03004</name>
</gene>
<evidence type="ECO:0000259" key="8">
    <source>
        <dbReference type="Pfam" id="PF02308"/>
    </source>
</evidence>
<keyword evidence="5 7" id="KW-1133">Transmembrane helix</keyword>
<evidence type="ECO:0000256" key="5">
    <source>
        <dbReference type="ARBA" id="ARBA00022989"/>
    </source>
</evidence>
<dbReference type="OrthoDB" id="9811198at2"/>
<organism evidence="9 10">
    <name type="scientific">Sphingobacterium nematocida</name>
    <dbReference type="NCBI Taxonomy" id="1513896"/>
    <lineage>
        <taxon>Bacteria</taxon>
        <taxon>Pseudomonadati</taxon>
        <taxon>Bacteroidota</taxon>
        <taxon>Sphingobacteriia</taxon>
        <taxon>Sphingobacteriales</taxon>
        <taxon>Sphingobacteriaceae</taxon>
        <taxon>Sphingobacterium</taxon>
    </lineage>
</organism>
<dbReference type="Pfam" id="PF02308">
    <property type="entry name" value="MgtC"/>
    <property type="match status" value="1"/>
</dbReference>
<dbReference type="GO" id="GO:0005886">
    <property type="term" value="C:plasma membrane"/>
    <property type="evidence" value="ECO:0007669"/>
    <property type="project" value="UniProtKB-SubCell"/>
</dbReference>
<dbReference type="PRINTS" id="PR01837">
    <property type="entry name" value="MGTCSAPBPROT"/>
</dbReference>
<comment type="similarity">
    <text evidence="2">Belongs to the MgtC/SapB family.</text>
</comment>
<dbReference type="PANTHER" id="PTHR33778:SF1">
    <property type="entry name" value="MAGNESIUM TRANSPORTER YHID-RELATED"/>
    <property type="match status" value="1"/>
</dbReference>
<dbReference type="InterPro" id="IPR049177">
    <property type="entry name" value="MgtC_SapB_SrpB_YhiD_N"/>
</dbReference>
<dbReference type="STRING" id="1513896.SAMN05660841_03004"/>
<evidence type="ECO:0000256" key="7">
    <source>
        <dbReference type="SAM" id="Phobius"/>
    </source>
</evidence>
<feature type="transmembrane region" description="Helical" evidence="7">
    <location>
        <begin position="64"/>
        <end position="83"/>
    </location>
</feature>
<keyword evidence="4 7" id="KW-0812">Transmembrane</keyword>